<organism evidence="3">
    <name type="scientific">Clastoptera arizonana</name>
    <name type="common">Arizona spittle bug</name>
    <dbReference type="NCBI Taxonomy" id="38151"/>
    <lineage>
        <taxon>Eukaryota</taxon>
        <taxon>Metazoa</taxon>
        <taxon>Ecdysozoa</taxon>
        <taxon>Arthropoda</taxon>
        <taxon>Hexapoda</taxon>
        <taxon>Insecta</taxon>
        <taxon>Pterygota</taxon>
        <taxon>Neoptera</taxon>
        <taxon>Paraneoptera</taxon>
        <taxon>Hemiptera</taxon>
        <taxon>Auchenorrhyncha</taxon>
        <taxon>Cercopoidea</taxon>
        <taxon>Clastopteridae</taxon>
        <taxon>Clastoptera</taxon>
    </lineage>
</organism>
<evidence type="ECO:0000313" key="3">
    <source>
        <dbReference type="EMBL" id="JAS26803.1"/>
    </source>
</evidence>
<feature type="signal peptide" evidence="2">
    <location>
        <begin position="1"/>
        <end position="25"/>
    </location>
</feature>
<accession>A0A1B6DM90</accession>
<feature type="transmembrane region" description="Helical" evidence="1">
    <location>
        <begin position="344"/>
        <end position="365"/>
    </location>
</feature>
<proteinExistence type="predicted"/>
<reference evidence="3" key="1">
    <citation type="submission" date="2015-12" db="EMBL/GenBank/DDBJ databases">
        <title>De novo transcriptome assembly of four potential Pierce s Disease insect vectors from Arizona vineyards.</title>
        <authorList>
            <person name="Tassone E.E."/>
        </authorList>
    </citation>
    <scope>NUCLEOTIDE SEQUENCE</scope>
</reference>
<dbReference type="EMBL" id="GEDC01010495">
    <property type="protein sequence ID" value="JAS26803.1"/>
    <property type="molecule type" value="Transcribed_RNA"/>
</dbReference>
<gene>
    <name evidence="3" type="ORF">g.39287</name>
</gene>
<evidence type="ECO:0000256" key="2">
    <source>
        <dbReference type="SAM" id="SignalP"/>
    </source>
</evidence>
<dbReference type="Gene3D" id="3.40.50.11530">
    <property type="match status" value="1"/>
</dbReference>
<keyword evidence="1" id="KW-0812">Transmembrane</keyword>
<feature type="chain" id="PRO_5008581487" evidence="2">
    <location>
        <begin position="26"/>
        <end position="610"/>
    </location>
</feature>
<evidence type="ECO:0000256" key="1">
    <source>
        <dbReference type="SAM" id="Phobius"/>
    </source>
</evidence>
<name>A0A1B6DM90_9HEMI</name>
<keyword evidence="1" id="KW-0472">Membrane</keyword>
<protein>
    <submittedName>
        <fullName evidence="3">Uncharacterized protein</fullName>
    </submittedName>
</protein>
<dbReference type="AlphaFoldDB" id="A0A1B6DM90"/>
<keyword evidence="1" id="KW-1133">Transmembrane helix</keyword>
<sequence>MEFQNKPSFRLVCVVILINVLQCNTLSCHSYKNYHNINSRCQDHDLPYSDHISCTNLGISSSNLSSFNFTYEIINSKDGIIKVFFNWPLNDYFLSNDYLISLDFNYPVNRIECNPNAMDIHSCKKMSTDICGPKNCANCTWRIEVQFTHIFTGCYQLRIDQISYQSNLNYIVTDFTKSAVMTENVTFDFKYADNYSLSSTFSIHNAGFIHQLLHVHLYKTECSTEYKMTDYIDSKLMLKLGEPEDGEEVQCLPTTQTSVAEMNKTFPVCQYRGQNGFECKFFDLKPMNYCVNVEFEDDRCDPFSIWYIYKNGCNWMMNHEAEASPIIGPSTAGPVSSHTYTGKFVIISCGLIIMLVVIAIVFIFYKLKSNTSQITKVNSNPNEENLLTSSPDDQMPQVVLVYARDCPEFMDVMVQFRKVLMGSGFQVHDCWDIKQQNKIQESKPQWVQQFLIDEDVCFIFVRTIISDMMEESYFNKNLPKLNYKEPRNFDELYINILDSLLNRVSVDEAYTRIYVCSLDLKDATKSESILNPKRVYILPTNLDLLVTSITKKNESGKSFITNITTLSNTPDVEKLKLFINNFKRINPDYINDLLDVKSIQPKNSEVIRIF</sequence>
<keyword evidence="2" id="KW-0732">Signal</keyword>